<protein>
    <recommendedName>
        <fullName evidence="3">Reverse transcriptase domain-containing protein</fullName>
    </recommendedName>
</protein>
<organism evidence="1 2">
    <name type="scientific">Dibothriocephalus latus</name>
    <name type="common">Fish tapeworm</name>
    <name type="synonym">Diphyllobothrium latum</name>
    <dbReference type="NCBI Taxonomy" id="60516"/>
    <lineage>
        <taxon>Eukaryota</taxon>
        <taxon>Metazoa</taxon>
        <taxon>Spiralia</taxon>
        <taxon>Lophotrochozoa</taxon>
        <taxon>Platyhelminthes</taxon>
        <taxon>Cestoda</taxon>
        <taxon>Eucestoda</taxon>
        <taxon>Diphyllobothriidea</taxon>
        <taxon>Diphyllobothriidae</taxon>
        <taxon>Dibothriocephalus</taxon>
    </lineage>
</organism>
<dbReference type="EMBL" id="UYRU01047400">
    <property type="protein sequence ID" value="VDN09602.1"/>
    <property type="molecule type" value="Genomic_DNA"/>
</dbReference>
<dbReference type="AlphaFoldDB" id="A0A3P7NMK5"/>
<dbReference type="OrthoDB" id="10062389at2759"/>
<name>A0A3P7NMK5_DIBLA</name>
<proteinExistence type="predicted"/>
<evidence type="ECO:0000313" key="1">
    <source>
        <dbReference type="EMBL" id="VDN09602.1"/>
    </source>
</evidence>
<sequence>MHFLDQNHLLSNVKHSFRRSRYYVTKLPLCIERWTEGVERGHTVHAGYIDFKMAFDSVAHHRLGYKVSCIGVGGGLGCILLNWPLANCPDHLVFAKRSILGPILLIVHNNDCVSQLNFNMAIFADDIRLWRVIRTAAAEENLQVNLNRLNKMVKGLALTN</sequence>
<evidence type="ECO:0000313" key="2">
    <source>
        <dbReference type="Proteomes" id="UP000281553"/>
    </source>
</evidence>
<accession>A0A3P7NMK5</accession>
<gene>
    <name evidence="1" type="ORF">DILT_LOCUS5433</name>
</gene>
<reference evidence="1 2" key="1">
    <citation type="submission" date="2018-11" db="EMBL/GenBank/DDBJ databases">
        <authorList>
            <consortium name="Pathogen Informatics"/>
        </authorList>
    </citation>
    <scope>NUCLEOTIDE SEQUENCE [LARGE SCALE GENOMIC DNA]</scope>
</reference>
<evidence type="ECO:0008006" key="3">
    <source>
        <dbReference type="Google" id="ProtNLM"/>
    </source>
</evidence>
<dbReference type="Proteomes" id="UP000281553">
    <property type="component" value="Unassembled WGS sequence"/>
</dbReference>
<keyword evidence="2" id="KW-1185">Reference proteome</keyword>